<evidence type="ECO:0000313" key="2">
    <source>
        <dbReference type="Proteomes" id="UP000324222"/>
    </source>
</evidence>
<dbReference type="Proteomes" id="UP000324222">
    <property type="component" value="Unassembled WGS sequence"/>
</dbReference>
<evidence type="ECO:0000313" key="1">
    <source>
        <dbReference type="EMBL" id="MPC99061.1"/>
    </source>
</evidence>
<organism evidence="1 2">
    <name type="scientific">Portunus trituberculatus</name>
    <name type="common">Swimming crab</name>
    <name type="synonym">Neptunus trituberculatus</name>
    <dbReference type="NCBI Taxonomy" id="210409"/>
    <lineage>
        <taxon>Eukaryota</taxon>
        <taxon>Metazoa</taxon>
        <taxon>Ecdysozoa</taxon>
        <taxon>Arthropoda</taxon>
        <taxon>Crustacea</taxon>
        <taxon>Multicrustacea</taxon>
        <taxon>Malacostraca</taxon>
        <taxon>Eumalacostraca</taxon>
        <taxon>Eucarida</taxon>
        <taxon>Decapoda</taxon>
        <taxon>Pleocyemata</taxon>
        <taxon>Brachyura</taxon>
        <taxon>Eubrachyura</taxon>
        <taxon>Portunoidea</taxon>
        <taxon>Portunidae</taxon>
        <taxon>Portuninae</taxon>
        <taxon>Portunus</taxon>
    </lineage>
</organism>
<dbReference type="AlphaFoldDB" id="A0A5B7JM63"/>
<keyword evidence="2" id="KW-1185">Reference proteome</keyword>
<protein>
    <submittedName>
        <fullName evidence="1">Uncharacterized protein</fullName>
    </submittedName>
</protein>
<reference evidence="1" key="1">
    <citation type="submission" date="2019-05" db="EMBL/GenBank/DDBJ databases">
        <title>Another draft genome of Portunus trituberculatus and its Hox gene families provides insights of decapod evolution.</title>
        <authorList>
            <person name="Jeong J.-H."/>
            <person name="Song I."/>
            <person name="Kim S."/>
            <person name="Choi T."/>
            <person name="Kim D."/>
            <person name="Ryu S."/>
            <person name="Kim W."/>
        </authorList>
    </citation>
    <scope>NUCLEOTIDE SEQUENCE [LARGE SCALE GENOMIC DNA]</scope>
    <source>
        <tissue evidence="1">Muscle</tissue>
    </source>
</reference>
<sequence>MKGQCAALVWPRGASGERCVSSTLSARLPHTKAPRPWLPREWRPFAYRSCQLCARQVLWNN</sequence>
<gene>
    <name evidence="1" type="ORF">E2C01_094456</name>
</gene>
<comment type="caution">
    <text evidence="1">The sequence shown here is derived from an EMBL/GenBank/DDBJ whole genome shotgun (WGS) entry which is preliminary data.</text>
</comment>
<proteinExistence type="predicted"/>
<accession>A0A5B7JM63</accession>
<name>A0A5B7JM63_PORTR</name>
<dbReference type="EMBL" id="VSRR010116807">
    <property type="protein sequence ID" value="MPC99061.1"/>
    <property type="molecule type" value="Genomic_DNA"/>
</dbReference>